<reference evidence="2 3" key="1">
    <citation type="journal article" date="2021" name="Sci. Rep.">
        <title>Genome sequencing of the multicellular alga Astrephomene provides insights into convergent evolution of germ-soma differentiation.</title>
        <authorList>
            <person name="Yamashita S."/>
            <person name="Yamamoto K."/>
            <person name="Matsuzaki R."/>
            <person name="Suzuki S."/>
            <person name="Yamaguchi H."/>
            <person name="Hirooka S."/>
            <person name="Minakuchi Y."/>
            <person name="Miyagishima S."/>
            <person name="Kawachi M."/>
            <person name="Toyoda A."/>
            <person name="Nozaki H."/>
        </authorList>
    </citation>
    <scope>NUCLEOTIDE SEQUENCE [LARGE SCALE GENOMIC DNA]</scope>
    <source>
        <strain evidence="2 3">NIES-4017</strain>
    </source>
</reference>
<dbReference type="Proteomes" id="UP001054857">
    <property type="component" value="Unassembled WGS sequence"/>
</dbReference>
<gene>
    <name evidence="2" type="ORF">Agub_g7195</name>
</gene>
<feature type="compositionally biased region" description="Gly residues" evidence="1">
    <location>
        <begin position="87"/>
        <end position="107"/>
    </location>
</feature>
<sequence>PEVLLASDVVYTAPARKALFATLAALLAPLPVSSRGPAQQEEAAQQSQAGGLQEGQRQEQAAPSSGPGGVCGPPAGQDGDLAEGQSGLRGGGGGGSHDSSGEGGSSLGGNPSSGSSRSGGCGGFPVAVLSFEMRPGVEELPQLCEQHGLASEEVPPEELHPEWRTPDIRVFLLRRRRQPAAAG</sequence>
<keyword evidence="3" id="KW-1185">Reference proteome</keyword>
<comment type="caution">
    <text evidence="2">The sequence shown here is derived from an EMBL/GenBank/DDBJ whole genome shotgun (WGS) entry which is preliminary data.</text>
</comment>
<organism evidence="2 3">
    <name type="scientific">Astrephomene gubernaculifera</name>
    <dbReference type="NCBI Taxonomy" id="47775"/>
    <lineage>
        <taxon>Eukaryota</taxon>
        <taxon>Viridiplantae</taxon>
        <taxon>Chlorophyta</taxon>
        <taxon>core chlorophytes</taxon>
        <taxon>Chlorophyceae</taxon>
        <taxon>CS clade</taxon>
        <taxon>Chlamydomonadales</taxon>
        <taxon>Astrephomenaceae</taxon>
        <taxon>Astrephomene</taxon>
    </lineage>
</organism>
<name>A0AAD3HMA9_9CHLO</name>
<evidence type="ECO:0000256" key="1">
    <source>
        <dbReference type="SAM" id="MobiDB-lite"/>
    </source>
</evidence>
<evidence type="ECO:0000313" key="2">
    <source>
        <dbReference type="EMBL" id="GFR45831.1"/>
    </source>
</evidence>
<dbReference type="AlphaFoldDB" id="A0AAD3HMA9"/>
<proteinExistence type="predicted"/>
<feature type="compositionally biased region" description="Low complexity" evidence="1">
    <location>
        <begin position="38"/>
        <end position="65"/>
    </location>
</feature>
<protein>
    <submittedName>
        <fullName evidence="2">Uncharacterized protein</fullName>
    </submittedName>
</protein>
<dbReference type="EMBL" id="BMAR01000011">
    <property type="protein sequence ID" value="GFR45831.1"/>
    <property type="molecule type" value="Genomic_DNA"/>
</dbReference>
<feature type="region of interest" description="Disordered" evidence="1">
    <location>
        <begin position="34"/>
        <end position="126"/>
    </location>
</feature>
<accession>A0AAD3HMA9</accession>
<evidence type="ECO:0000313" key="3">
    <source>
        <dbReference type="Proteomes" id="UP001054857"/>
    </source>
</evidence>
<feature type="non-terminal residue" evidence="2">
    <location>
        <position position="1"/>
    </location>
</feature>